<feature type="transmembrane region" description="Helical" evidence="1">
    <location>
        <begin position="47"/>
        <end position="65"/>
    </location>
</feature>
<gene>
    <name evidence="2" type="primary">orf132</name>
</gene>
<sequence length="132" mass="16087">MLYLFSICLSLFFFPFFLYFFFLVFPGNGKERKKLFFRLQESKMGPLAFKITTVILKTKQSFFFLRFTLSQKKTFQEKSFSRRKAFFFLLFLFVFNHFFFLGIFSSLLKSLRKQFSHNLVRIVKTVYRSLLF</sequence>
<name>A0A7U1AQ17_9CHLO</name>
<evidence type="ECO:0000256" key="1">
    <source>
        <dbReference type="SAM" id="Phobius"/>
    </source>
</evidence>
<keyword evidence="2" id="KW-0150">Chloroplast</keyword>
<evidence type="ECO:0000313" key="2">
    <source>
        <dbReference type="EMBL" id="QQY84806.1"/>
    </source>
</evidence>
<reference evidence="2" key="1">
    <citation type="submission" date="2020-11" db="EMBL/GenBank/DDBJ databases">
        <title>The Chloroplast Genome of the Green Alga Chaetophora lobata.</title>
        <authorList>
            <person name="Liu B."/>
        </authorList>
    </citation>
    <scope>NUCLEOTIDE SEQUENCE</scope>
</reference>
<dbReference type="EMBL" id="MW315772">
    <property type="protein sequence ID" value="QQY84806.1"/>
    <property type="molecule type" value="Genomic_DNA"/>
</dbReference>
<feature type="transmembrane region" description="Helical" evidence="1">
    <location>
        <begin position="6"/>
        <end position="26"/>
    </location>
</feature>
<proteinExistence type="predicted"/>
<keyword evidence="1" id="KW-0472">Membrane</keyword>
<keyword evidence="2" id="KW-0934">Plastid</keyword>
<geneLocation type="chloroplast" evidence="2"/>
<dbReference type="AlphaFoldDB" id="A0A7U1AQ17"/>
<feature type="transmembrane region" description="Helical" evidence="1">
    <location>
        <begin position="85"/>
        <end position="108"/>
    </location>
</feature>
<keyword evidence="1" id="KW-1133">Transmembrane helix</keyword>
<organism evidence="2">
    <name type="scientific">Chaetophora lobata</name>
    <dbReference type="NCBI Taxonomy" id="1249516"/>
    <lineage>
        <taxon>Eukaryota</taxon>
        <taxon>Viridiplantae</taxon>
        <taxon>Chlorophyta</taxon>
        <taxon>core chlorophytes</taxon>
        <taxon>Chlorophyceae</taxon>
        <taxon>OCC clade</taxon>
        <taxon>Chaetophorales</taxon>
        <taxon>Chaetophoraceae</taxon>
        <taxon>Chaetophora</taxon>
    </lineage>
</organism>
<keyword evidence="1" id="KW-0812">Transmembrane</keyword>
<accession>A0A7U1AQ17</accession>
<protein>
    <submittedName>
        <fullName evidence="2">Uncharacterized protein</fullName>
    </submittedName>
</protein>